<sequence>MKKMKGVVSVEYTPSGVCEDQTASFRHQSLLHDYEDLQEETNATRMKLQTAKQKISILSAELRFLRQRYRYLMQNPSPKQDISHQQKLKVHATLIRKGKKYNRKESTLNPATTSHLNSKGRISNRVGSAVQKTVPMFDLNQNALSLSKKELSFLNSAPVADLNHEDGSHSGKEASKKSISKFFDLNQISREEEEFLGIEAMRVEEQKRIIEEQHNDMKLSVCRNVGNGSNSAVKRKISWQDQVVLRVGI</sequence>
<evidence type="ECO:0000313" key="2">
    <source>
        <dbReference type="Proteomes" id="UP000087766"/>
    </source>
</evidence>
<dbReference type="AlphaFoldDB" id="A0A1S3THM5"/>
<dbReference type="STRING" id="3916.A0A1S3THM5"/>
<dbReference type="Gramene" id="Vradi02g13820.1">
    <property type="protein sequence ID" value="Vradi02g13820.1"/>
    <property type="gene ID" value="Vradi02g13820"/>
</dbReference>
<dbReference type="Proteomes" id="UP000087766">
    <property type="component" value="Chromosome 2"/>
</dbReference>
<dbReference type="KEGG" id="vra:106755590"/>
<evidence type="ECO:0000256" key="1">
    <source>
        <dbReference type="SAM" id="Coils"/>
    </source>
</evidence>
<reference evidence="3" key="2">
    <citation type="submission" date="2025-08" db="UniProtKB">
        <authorList>
            <consortium name="RefSeq"/>
        </authorList>
    </citation>
    <scope>IDENTIFICATION</scope>
    <source>
        <tissue evidence="3">Leaf</tissue>
    </source>
</reference>
<dbReference type="RefSeq" id="XP_014493257.1">
    <property type="nucleotide sequence ID" value="XM_014637771.2"/>
</dbReference>
<feature type="coiled-coil region" evidence="1">
    <location>
        <begin position="34"/>
        <end position="68"/>
    </location>
</feature>
<dbReference type="GeneID" id="106755590"/>
<dbReference type="PANTHER" id="PTHR34807:SF3">
    <property type="entry name" value="OS08G0270800 PROTEIN"/>
    <property type="match status" value="1"/>
</dbReference>
<organism evidence="2 3">
    <name type="scientific">Vigna radiata var. radiata</name>
    <name type="common">Mung bean</name>
    <name type="synonym">Phaseolus aureus</name>
    <dbReference type="NCBI Taxonomy" id="3916"/>
    <lineage>
        <taxon>Eukaryota</taxon>
        <taxon>Viridiplantae</taxon>
        <taxon>Streptophyta</taxon>
        <taxon>Embryophyta</taxon>
        <taxon>Tracheophyta</taxon>
        <taxon>Spermatophyta</taxon>
        <taxon>Magnoliopsida</taxon>
        <taxon>eudicotyledons</taxon>
        <taxon>Gunneridae</taxon>
        <taxon>Pentapetalae</taxon>
        <taxon>rosids</taxon>
        <taxon>fabids</taxon>
        <taxon>Fabales</taxon>
        <taxon>Fabaceae</taxon>
        <taxon>Papilionoideae</taxon>
        <taxon>50 kb inversion clade</taxon>
        <taxon>NPAAA clade</taxon>
        <taxon>indigoferoid/millettioid clade</taxon>
        <taxon>Phaseoleae</taxon>
        <taxon>Vigna</taxon>
    </lineage>
</organism>
<dbReference type="OrthoDB" id="993453at2759"/>
<keyword evidence="1" id="KW-0175">Coiled coil</keyword>
<evidence type="ECO:0000313" key="3">
    <source>
        <dbReference type="RefSeq" id="XP_014493257.1"/>
    </source>
</evidence>
<keyword evidence="2" id="KW-1185">Reference proteome</keyword>
<protein>
    <submittedName>
        <fullName evidence="3">Uncharacterized protein LOC106755590</fullName>
    </submittedName>
</protein>
<name>A0A1S3THM5_VIGRR</name>
<dbReference type="SMR" id="A0A1S3THM5"/>
<dbReference type="PANTHER" id="PTHR34807">
    <property type="entry name" value="OS08G0270800 PROTEIN"/>
    <property type="match status" value="1"/>
</dbReference>
<gene>
    <name evidence="3" type="primary">LOC106755590</name>
</gene>
<proteinExistence type="predicted"/>
<accession>A0A1S3THM5</accession>
<reference evidence="2" key="1">
    <citation type="journal article" date="2014" name="Nat. Commun.">
        <title>Genome sequence of mungbean and insights into evolution within Vigna species.</title>
        <authorList>
            <person name="Kang Y.J."/>
            <person name="Kim S.K."/>
            <person name="Kim M.Y."/>
            <person name="Lestari P."/>
            <person name="Kim K.H."/>
            <person name="Ha B.K."/>
            <person name="Jun T.H."/>
            <person name="Hwang W.J."/>
            <person name="Lee T."/>
            <person name="Lee J."/>
            <person name="Shim S."/>
            <person name="Yoon M.Y."/>
            <person name="Jang Y.E."/>
            <person name="Han K.S."/>
            <person name="Taeprayoon P."/>
            <person name="Yoon N."/>
            <person name="Somta P."/>
            <person name="Tanya P."/>
            <person name="Kim K.S."/>
            <person name="Gwag J.G."/>
            <person name="Moon J.K."/>
            <person name="Lee Y.H."/>
            <person name="Park B.S."/>
            <person name="Bombarely A."/>
            <person name="Doyle J.J."/>
            <person name="Jackson S.A."/>
            <person name="Schafleitner R."/>
            <person name="Srinives P."/>
            <person name="Varshney R.K."/>
            <person name="Lee S.H."/>
        </authorList>
    </citation>
    <scope>NUCLEOTIDE SEQUENCE [LARGE SCALE GENOMIC DNA]</scope>
    <source>
        <strain evidence="2">cv. VC1973A</strain>
    </source>
</reference>